<organism evidence="1 2">
    <name type="scientific">Aspergillus nanangensis</name>
    <dbReference type="NCBI Taxonomy" id="2582783"/>
    <lineage>
        <taxon>Eukaryota</taxon>
        <taxon>Fungi</taxon>
        <taxon>Dikarya</taxon>
        <taxon>Ascomycota</taxon>
        <taxon>Pezizomycotina</taxon>
        <taxon>Eurotiomycetes</taxon>
        <taxon>Eurotiomycetidae</taxon>
        <taxon>Eurotiales</taxon>
        <taxon>Aspergillaceae</taxon>
        <taxon>Aspergillus</taxon>
        <taxon>Aspergillus subgen. Circumdati</taxon>
    </lineage>
</organism>
<dbReference type="Proteomes" id="UP001194746">
    <property type="component" value="Unassembled WGS sequence"/>
</dbReference>
<accession>A0AAD4H062</accession>
<proteinExistence type="predicted"/>
<keyword evidence="2" id="KW-1185">Reference proteome</keyword>
<protein>
    <recommendedName>
        <fullName evidence="3">Glutamyl-tRNA synthetase</fullName>
    </recommendedName>
</protein>
<dbReference type="EMBL" id="VCAU01000001">
    <property type="protein sequence ID" value="KAF9895450.1"/>
    <property type="molecule type" value="Genomic_DNA"/>
</dbReference>
<sequence length="199" mass="22623">MDKFTQTLTLIDAAHVEDPKKLTTSTSPTPIPYELHYANKMTKYLSQRAPNASDLLRLAIRAQHLKRWEVPRTSYPATKIGYHSWRSFLQKRQADLVMEMCTRAGYGTEEAERVGALVRKEGLRAADDDDDEVQVLEDVACLVFLDDQFEEFERGYDEEKVVGILRKTWAKMSARGRELALGIEMSDRARGLVGKALEG</sequence>
<gene>
    <name evidence="1" type="ORF">FE257_000357</name>
</gene>
<dbReference type="PANTHER" id="PTHR41729:SF1">
    <property type="entry name" value="GLUTAMYL-TRNA SYNTHETASE"/>
    <property type="match status" value="1"/>
</dbReference>
<name>A0AAD4H062_ASPNN</name>
<comment type="caution">
    <text evidence="1">The sequence shown here is derived from an EMBL/GenBank/DDBJ whole genome shotgun (WGS) entry which is preliminary data.</text>
</comment>
<evidence type="ECO:0000313" key="2">
    <source>
        <dbReference type="Proteomes" id="UP001194746"/>
    </source>
</evidence>
<reference evidence="1" key="2">
    <citation type="submission" date="2020-02" db="EMBL/GenBank/DDBJ databases">
        <authorList>
            <person name="Gilchrist C.L.M."/>
            <person name="Chooi Y.-H."/>
        </authorList>
    </citation>
    <scope>NUCLEOTIDE SEQUENCE</scope>
    <source>
        <strain evidence="1">MST-FP2251</strain>
    </source>
</reference>
<dbReference type="Pfam" id="PF13875">
    <property type="entry name" value="DUF4202"/>
    <property type="match status" value="1"/>
</dbReference>
<dbReference type="AlphaFoldDB" id="A0AAD4H062"/>
<evidence type="ECO:0008006" key="3">
    <source>
        <dbReference type="Google" id="ProtNLM"/>
    </source>
</evidence>
<evidence type="ECO:0000313" key="1">
    <source>
        <dbReference type="EMBL" id="KAF9895450.1"/>
    </source>
</evidence>
<dbReference type="InterPro" id="IPR025255">
    <property type="entry name" value="DUF4202"/>
</dbReference>
<dbReference type="PANTHER" id="PTHR41729">
    <property type="entry name" value="GLUTAMYL-TRNA SYNTHETASE"/>
    <property type="match status" value="1"/>
</dbReference>
<reference evidence="1" key="1">
    <citation type="journal article" date="2019" name="Beilstein J. Org. Chem.">
        <title>Nanangenines: drimane sesquiterpenoids as the dominant metabolite cohort of a novel Australian fungus, Aspergillus nanangensis.</title>
        <authorList>
            <person name="Lacey H.J."/>
            <person name="Gilchrist C.L.M."/>
            <person name="Crombie A."/>
            <person name="Kalaitzis J.A."/>
            <person name="Vuong D."/>
            <person name="Rutledge P.J."/>
            <person name="Turner P."/>
            <person name="Pitt J.I."/>
            <person name="Lacey E."/>
            <person name="Chooi Y.H."/>
            <person name="Piggott A.M."/>
        </authorList>
    </citation>
    <scope>NUCLEOTIDE SEQUENCE</scope>
    <source>
        <strain evidence="1">MST-FP2251</strain>
    </source>
</reference>